<name>A0A815WYG1_ADIRI</name>
<dbReference type="InterPro" id="IPR039204">
    <property type="entry name" value="MRS2-like"/>
</dbReference>
<protein>
    <submittedName>
        <fullName evidence="1">Uncharacterized protein</fullName>
    </submittedName>
</protein>
<gene>
    <name evidence="1" type="ORF">XAT740_LOCUS42771</name>
</gene>
<evidence type="ECO:0000313" key="2">
    <source>
        <dbReference type="Proteomes" id="UP000663828"/>
    </source>
</evidence>
<keyword evidence="2" id="KW-1185">Reference proteome</keyword>
<feature type="non-terminal residue" evidence="1">
    <location>
        <position position="219"/>
    </location>
</feature>
<dbReference type="Proteomes" id="UP000663828">
    <property type="component" value="Unassembled WGS sequence"/>
</dbReference>
<dbReference type="EMBL" id="CAJNOR010005173">
    <property type="protein sequence ID" value="CAF1549380.1"/>
    <property type="molecule type" value="Genomic_DNA"/>
</dbReference>
<proteinExistence type="predicted"/>
<reference evidence="1" key="1">
    <citation type="submission" date="2021-02" db="EMBL/GenBank/DDBJ databases">
        <authorList>
            <person name="Nowell W R."/>
        </authorList>
    </citation>
    <scope>NUCLEOTIDE SEQUENCE</scope>
</reference>
<organism evidence="1 2">
    <name type="scientific">Adineta ricciae</name>
    <name type="common">Rotifer</name>
    <dbReference type="NCBI Taxonomy" id="249248"/>
    <lineage>
        <taxon>Eukaryota</taxon>
        <taxon>Metazoa</taxon>
        <taxon>Spiralia</taxon>
        <taxon>Gnathifera</taxon>
        <taxon>Rotifera</taxon>
        <taxon>Eurotatoria</taxon>
        <taxon>Bdelloidea</taxon>
        <taxon>Adinetida</taxon>
        <taxon>Adinetidae</taxon>
        <taxon>Adineta</taxon>
    </lineage>
</organism>
<dbReference type="AlphaFoldDB" id="A0A815WYG1"/>
<dbReference type="Pfam" id="PF22099">
    <property type="entry name" value="MRS2-like"/>
    <property type="match status" value="1"/>
</dbReference>
<evidence type="ECO:0000313" key="1">
    <source>
        <dbReference type="EMBL" id="CAF1549380.1"/>
    </source>
</evidence>
<sequence length="219" mass="26068">MRLFLSLLCKRYTQRALFQTASKKISIAQNCFRYQSSDVVLSQLDNIPHVTHKLNCDIYILTKDGKLNTYQGPFDRAKICQEYGLEPRDLQKIDTDLLINVPIIDIRQNRFIIFSFRRLRSLIELDRSIFFVPAAEKIAREPLEFKDDIHWERIAQAYQRIVLYIHKTYQERFINQTFINVDSIPFEFRLTEINLESVAHGLRLKGQELLIQFQNVRER</sequence>
<accession>A0A815WYG1</accession>
<comment type="caution">
    <text evidence="1">The sequence shown here is derived from an EMBL/GenBank/DDBJ whole genome shotgun (WGS) entry which is preliminary data.</text>
</comment>
<dbReference type="Gene3D" id="2.40.128.330">
    <property type="match status" value="1"/>
</dbReference>